<keyword evidence="1" id="KW-0812">Transmembrane</keyword>
<evidence type="ECO:0000256" key="1">
    <source>
        <dbReference type="SAM" id="Phobius"/>
    </source>
</evidence>
<dbReference type="EMBL" id="JAIWYP010000005">
    <property type="protein sequence ID" value="KAH3821290.1"/>
    <property type="molecule type" value="Genomic_DNA"/>
</dbReference>
<dbReference type="Proteomes" id="UP000828390">
    <property type="component" value="Unassembled WGS sequence"/>
</dbReference>
<sequence length="134" mass="14558">MNLTVYLYTVFLVAVNDIKGFKTSKFRRGNVNVDKVCVGNFCVFTRVGVSSITQCATVCSQTIGCDAIFFSAVNGSCTGCKKLTNLSSALAASTANVYYQLGKVFAIFGMVNFFFGTIMRHNILHTSTLIQSDC</sequence>
<name>A0A9D4GQK3_DREPO</name>
<protein>
    <submittedName>
        <fullName evidence="2">Uncharacterized protein</fullName>
    </submittedName>
</protein>
<organism evidence="2 3">
    <name type="scientific">Dreissena polymorpha</name>
    <name type="common">Zebra mussel</name>
    <name type="synonym">Mytilus polymorpha</name>
    <dbReference type="NCBI Taxonomy" id="45954"/>
    <lineage>
        <taxon>Eukaryota</taxon>
        <taxon>Metazoa</taxon>
        <taxon>Spiralia</taxon>
        <taxon>Lophotrochozoa</taxon>
        <taxon>Mollusca</taxon>
        <taxon>Bivalvia</taxon>
        <taxon>Autobranchia</taxon>
        <taxon>Heteroconchia</taxon>
        <taxon>Euheterodonta</taxon>
        <taxon>Imparidentia</taxon>
        <taxon>Neoheterodontei</taxon>
        <taxon>Myida</taxon>
        <taxon>Dreissenoidea</taxon>
        <taxon>Dreissenidae</taxon>
        <taxon>Dreissena</taxon>
    </lineage>
</organism>
<evidence type="ECO:0000313" key="2">
    <source>
        <dbReference type="EMBL" id="KAH3821290.1"/>
    </source>
</evidence>
<feature type="transmembrane region" description="Helical" evidence="1">
    <location>
        <begin position="97"/>
        <end position="115"/>
    </location>
</feature>
<reference evidence="2" key="1">
    <citation type="journal article" date="2019" name="bioRxiv">
        <title>The Genome of the Zebra Mussel, Dreissena polymorpha: A Resource for Invasive Species Research.</title>
        <authorList>
            <person name="McCartney M.A."/>
            <person name="Auch B."/>
            <person name="Kono T."/>
            <person name="Mallez S."/>
            <person name="Zhang Y."/>
            <person name="Obille A."/>
            <person name="Becker A."/>
            <person name="Abrahante J.E."/>
            <person name="Garbe J."/>
            <person name="Badalamenti J.P."/>
            <person name="Herman A."/>
            <person name="Mangelson H."/>
            <person name="Liachko I."/>
            <person name="Sullivan S."/>
            <person name="Sone E.D."/>
            <person name="Koren S."/>
            <person name="Silverstein K.A.T."/>
            <person name="Beckman K.B."/>
            <person name="Gohl D.M."/>
        </authorList>
    </citation>
    <scope>NUCLEOTIDE SEQUENCE</scope>
    <source>
        <strain evidence="2">Duluth1</strain>
        <tissue evidence="2">Whole animal</tissue>
    </source>
</reference>
<proteinExistence type="predicted"/>
<reference evidence="2" key="2">
    <citation type="submission" date="2020-11" db="EMBL/GenBank/DDBJ databases">
        <authorList>
            <person name="McCartney M.A."/>
            <person name="Auch B."/>
            <person name="Kono T."/>
            <person name="Mallez S."/>
            <person name="Becker A."/>
            <person name="Gohl D.M."/>
            <person name="Silverstein K.A.T."/>
            <person name="Koren S."/>
            <person name="Bechman K.B."/>
            <person name="Herman A."/>
            <person name="Abrahante J.E."/>
            <person name="Garbe J."/>
        </authorList>
    </citation>
    <scope>NUCLEOTIDE SEQUENCE</scope>
    <source>
        <strain evidence="2">Duluth1</strain>
        <tissue evidence="2">Whole animal</tissue>
    </source>
</reference>
<comment type="caution">
    <text evidence="2">The sequence shown here is derived from an EMBL/GenBank/DDBJ whole genome shotgun (WGS) entry which is preliminary data.</text>
</comment>
<accession>A0A9D4GQK3</accession>
<gene>
    <name evidence="2" type="ORF">DPMN_123053</name>
</gene>
<keyword evidence="1" id="KW-0472">Membrane</keyword>
<dbReference type="AlphaFoldDB" id="A0A9D4GQK3"/>
<keyword evidence="3" id="KW-1185">Reference proteome</keyword>
<evidence type="ECO:0000313" key="3">
    <source>
        <dbReference type="Proteomes" id="UP000828390"/>
    </source>
</evidence>
<keyword evidence="1" id="KW-1133">Transmembrane helix</keyword>